<dbReference type="InterPro" id="IPR038765">
    <property type="entry name" value="Papain-like_cys_pep_sf"/>
</dbReference>
<dbReference type="SMART" id="SM00645">
    <property type="entry name" value="Pept_C1"/>
    <property type="match status" value="1"/>
</dbReference>
<proteinExistence type="inferred from homology"/>
<protein>
    <submittedName>
        <fullName evidence="3">Papain family cysteine protease</fullName>
    </submittedName>
</protein>
<evidence type="ECO:0000259" key="2">
    <source>
        <dbReference type="SMART" id="SM00645"/>
    </source>
</evidence>
<dbReference type="InterPro" id="IPR013128">
    <property type="entry name" value="Peptidase_C1A"/>
</dbReference>
<keyword evidence="3" id="KW-0645">Protease</keyword>
<accession>A0A0B1SST7</accession>
<keyword evidence="3" id="KW-0378">Hydrolase</keyword>
<dbReference type="GO" id="GO:0006508">
    <property type="term" value="P:proteolysis"/>
    <property type="evidence" value="ECO:0007669"/>
    <property type="project" value="UniProtKB-KW"/>
</dbReference>
<dbReference type="InterPro" id="IPR000668">
    <property type="entry name" value="Peptidase_C1A_C"/>
</dbReference>
<dbReference type="SUPFAM" id="SSF54001">
    <property type="entry name" value="Cysteine proteinases"/>
    <property type="match status" value="1"/>
</dbReference>
<gene>
    <name evidence="3" type="ORF">OESDEN_14000</name>
</gene>
<dbReference type="OrthoDB" id="10058785at2759"/>
<evidence type="ECO:0000313" key="4">
    <source>
        <dbReference type="Proteomes" id="UP000053660"/>
    </source>
</evidence>
<evidence type="ECO:0000313" key="3">
    <source>
        <dbReference type="EMBL" id="KHJ86255.1"/>
    </source>
</evidence>
<feature type="domain" description="Peptidase C1A papain C-terminal" evidence="2">
    <location>
        <begin position="32"/>
        <end position="225"/>
    </location>
</feature>
<comment type="similarity">
    <text evidence="1">Belongs to the peptidase C1 family.</text>
</comment>
<dbReference type="EMBL" id="KN561053">
    <property type="protein sequence ID" value="KHJ86255.1"/>
    <property type="molecule type" value="Genomic_DNA"/>
</dbReference>
<sequence>MSYKEFKSRLMDPKYLVHERKYNKEAVTNEGVPESFDAREQWPACDSIRIIRDQANCYAASWAVTTASVMSDRLCIQSNGEVKPLVSDTDILSCCGYFCGLGCEGGYMDMAWEYVIRNGVVTGGSFGQKGVCKPYAFHPCGKHKDQPYYGECLEEADAPKCRRRCHYLYGKKYEEDKFYAVSRYEVEGGEPAMQREIIENGPIQGSIMVFSDFRFYKKGIYVVCC</sequence>
<name>A0A0B1SST7_OESDE</name>
<dbReference type="Proteomes" id="UP000053660">
    <property type="component" value="Unassembled WGS sequence"/>
</dbReference>
<dbReference type="GO" id="GO:0008234">
    <property type="term" value="F:cysteine-type peptidase activity"/>
    <property type="evidence" value="ECO:0007669"/>
    <property type="project" value="InterPro"/>
</dbReference>
<dbReference type="Gene3D" id="3.90.70.10">
    <property type="entry name" value="Cysteine proteinases"/>
    <property type="match status" value="1"/>
</dbReference>
<organism evidence="3 4">
    <name type="scientific">Oesophagostomum dentatum</name>
    <name type="common">Nodular worm</name>
    <dbReference type="NCBI Taxonomy" id="61180"/>
    <lineage>
        <taxon>Eukaryota</taxon>
        <taxon>Metazoa</taxon>
        <taxon>Ecdysozoa</taxon>
        <taxon>Nematoda</taxon>
        <taxon>Chromadorea</taxon>
        <taxon>Rhabditida</taxon>
        <taxon>Rhabditina</taxon>
        <taxon>Rhabditomorpha</taxon>
        <taxon>Strongyloidea</taxon>
        <taxon>Strongylidae</taxon>
        <taxon>Oesophagostomum</taxon>
    </lineage>
</organism>
<dbReference type="Pfam" id="PF00112">
    <property type="entry name" value="Peptidase_C1"/>
    <property type="match status" value="1"/>
</dbReference>
<reference evidence="3 4" key="1">
    <citation type="submission" date="2014-03" db="EMBL/GenBank/DDBJ databases">
        <title>Draft genome of the hookworm Oesophagostomum dentatum.</title>
        <authorList>
            <person name="Mitreva M."/>
        </authorList>
    </citation>
    <scope>NUCLEOTIDE SEQUENCE [LARGE SCALE GENOMIC DNA]</scope>
    <source>
        <strain evidence="3 4">OD-Hann</strain>
    </source>
</reference>
<evidence type="ECO:0000256" key="1">
    <source>
        <dbReference type="ARBA" id="ARBA00008455"/>
    </source>
</evidence>
<dbReference type="PANTHER" id="PTHR12411">
    <property type="entry name" value="CYSTEINE PROTEASE FAMILY C1-RELATED"/>
    <property type="match status" value="1"/>
</dbReference>
<keyword evidence="4" id="KW-1185">Reference proteome</keyword>
<dbReference type="AlphaFoldDB" id="A0A0B1SST7"/>